<dbReference type="AlphaFoldDB" id="A0A238VNK5"/>
<name>A0A238VNK5_9PSEU</name>
<dbReference type="RefSeq" id="WP_176439764.1">
    <property type="nucleotide sequence ID" value="NZ_FZNW01000003.1"/>
</dbReference>
<dbReference type="Proteomes" id="UP000198348">
    <property type="component" value="Unassembled WGS sequence"/>
</dbReference>
<dbReference type="EMBL" id="FZNW01000003">
    <property type="protein sequence ID" value="SNR35940.1"/>
    <property type="molecule type" value="Genomic_DNA"/>
</dbReference>
<keyword evidence="2" id="KW-1185">Reference proteome</keyword>
<gene>
    <name evidence="1" type="ORF">SAMN06265360_103170</name>
</gene>
<accession>A0A238VNK5</accession>
<evidence type="ECO:0000313" key="1">
    <source>
        <dbReference type="EMBL" id="SNR35940.1"/>
    </source>
</evidence>
<proteinExistence type="predicted"/>
<sequence>MPPNLKKALIVGAVGLVLFFLITQPTESAGAVHAVLGWLQEGAEALVTFVRALFE</sequence>
<evidence type="ECO:0000313" key="2">
    <source>
        <dbReference type="Proteomes" id="UP000198348"/>
    </source>
</evidence>
<reference evidence="1 2" key="1">
    <citation type="submission" date="2017-06" db="EMBL/GenBank/DDBJ databases">
        <authorList>
            <person name="Kim H.J."/>
            <person name="Triplett B.A."/>
        </authorList>
    </citation>
    <scope>NUCLEOTIDE SEQUENCE [LARGE SCALE GENOMIC DNA]</scope>
    <source>
        <strain evidence="1 2">DSM 45207</strain>
    </source>
</reference>
<organism evidence="1 2">
    <name type="scientific">Haloechinothrix alba</name>
    <dbReference type="NCBI Taxonomy" id="664784"/>
    <lineage>
        <taxon>Bacteria</taxon>
        <taxon>Bacillati</taxon>
        <taxon>Actinomycetota</taxon>
        <taxon>Actinomycetes</taxon>
        <taxon>Pseudonocardiales</taxon>
        <taxon>Pseudonocardiaceae</taxon>
        <taxon>Haloechinothrix</taxon>
    </lineage>
</organism>
<protein>
    <submittedName>
        <fullName evidence="1">Uncharacterized protein</fullName>
    </submittedName>
</protein>